<feature type="compositionally biased region" description="Basic and acidic residues" evidence="1">
    <location>
        <begin position="233"/>
        <end position="252"/>
    </location>
</feature>
<proteinExistence type="predicted"/>
<feature type="compositionally biased region" description="Acidic residues" evidence="1">
    <location>
        <begin position="206"/>
        <end position="216"/>
    </location>
</feature>
<keyword evidence="3" id="KW-1185">Reference proteome</keyword>
<feature type="region of interest" description="Disordered" evidence="1">
    <location>
        <begin position="140"/>
        <end position="373"/>
    </location>
</feature>
<accession>A0ABN8QN04</accession>
<evidence type="ECO:0000313" key="3">
    <source>
        <dbReference type="Proteomes" id="UP001159405"/>
    </source>
</evidence>
<sequence length="476" mass="52329">MATKDHHILNVQEDISKKATTLSGLKVVESESDLRRKSLPSIAPLNFEVGSAMEAPRSCSANDAYSHDDTPHMACLLPSIETKAAFEDNSPLLPSQADVKAKSGDEFKASQRDTCCMMHATEDLGFIATASAEKDIFEDGQTEDTGTLDGPVPDVLFAPRGPSTEKVQFRSKRKSLAPSEVKSIDNEEATVLRSQSPCGESNDREQETEEQNEMGDEMAKENNEETNQNQHSGQERMNNKDSISRNDTKFSRPFEALSDTMQPLAPLPFVQAGTSRRRSSTASSQHFPASPPSAFMGVPRSRRVSSVGSSIFSTPSTSAQPDTLQALQETSKRLPNESSQGTSGVPESRRGSQARRRSSVAASMLSSDTRDGKKGSIGFTLAASLVKWKKNSLRETRKANETIAKDAKHQEFMNKTADRIKTELPKQLLVSIQEEAYPIILRTAQAYRSQLGVKHKLTMQAYDRLADLVRDLKNPF</sequence>
<feature type="compositionally biased region" description="Polar residues" evidence="1">
    <location>
        <begin position="319"/>
        <end position="329"/>
    </location>
</feature>
<dbReference type="EMBL" id="CALNXK010000141">
    <property type="protein sequence ID" value="CAH3167589.1"/>
    <property type="molecule type" value="Genomic_DNA"/>
</dbReference>
<evidence type="ECO:0000313" key="2">
    <source>
        <dbReference type="EMBL" id="CAH3167589.1"/>
    </source>
</evidence>
<comment type="caution">
    <text evidence="2">The sequence shown here is derived from an EMBL/GenBank/DDBJ whole genome shotgun (WGS) entry which is preliminary data.</text>
</comment>
<feature type="compositionally biased region" description="Polar residues" evidence="1">
    <location>
        <begin position="336"/>
        <end position="345"/>
    </location>
</feature>
<protein>
    <submittedName>
        <fullName evidence="2">Uncharacterized protein</fullName>
    </submittedName>
</protein>
<dbReference type="Proteomes" id="UP001159405">
    <property type="component" value="Unassembled WGS sequence"/>
</dbReference>
<gene>
    <name evidence="2" type="ORF">PLOB_00008768</name>
</gene>
<reference evidence="2 3" key="1">
    <citation type="submission" date="2022-05" db="EMBL/GenBank/DDBJ databases">
        <authorList>
            <consortium name="Genoscope - CEA"/>
            <person name="William W."/>
        </authorList>
    </citation>
    <scope>NUCLEOTIDE SEQUENCE [LARGE SCALE GENOMIC DNA]</scope>
</reference>
<organism evidence="2 3">
    <name type="scientific">Porites lobata</name>
    <dbReference type="NCBI Taxonomy" id="104759"/>
    <lineage>
        <taxon>Eukaryota</taxon>
        <taxon>Metazoa</taxon>
        <taxon>Cnidaria</taxon>
        <taxon>Anthozoa</taxon>
        <taxon>Hexacorallia</taxon>
        <taxon>Scleractinia</taxon>
        <taxon>Fungiina</taxon>
        <taxon>Poritidae</taxon>
        <taxon>Porites</taxon>
    </lineage>
</organism>
<evidence type="ECO:0000256" key="1">
    <source>
        <dbReference type="SAM" id="MobiDB-lite"/>
    </source>
</evidence>
<name>A0ABN8QN04_9CNID</name>
<feature type="compositionally biased region" description="Low complexity" evidence="1">
    <location>
        <begin position="304"/>
        <end position="318"/>
    </location>
</feature>